<feature type="domain" description="ATP-cone" evidence="11">
    <location>
        <begin position="7"/>
        <end position="98"/>
    </location>
</feature>
<dbReference type="AlphaFoldDB" id="A0ABD2D028"/>
<reference evidence="12 13" key="1">
    <citation type="journal article" date="2024" name="Ann. Entomol. Soc. Am.">
        <title>Genomic analyses of the southern and eastern yellowjacket wasps (Hymenoptera: Vespidae) reveal evolutionary signatures of social life.</title>
        <authorList>
            <person name="Catto M.A."/>
            <person name="Caine P.B."/>
            <person name="Orr S.E."/>
            <person name="Hunt B.G."/>
            <person name="Goodisman M.A.D."/>
        </authorList>
    </citation>
    <scope>NUCLEOTIDE SEQUENCE [LARGE SCALE GENOMIC DNA]</scope>
    <source>
        <strain evidence="12">232</strain>
        <tissue evidence="12">Head and thorax</tissue>
    </source>
</reference>
<keyword evidence="3 8" id="KW-0547">Nucleotide-binding</keyword>
<dbReference type="InterPro" id="IPR013509">
    <property type="entry name" value="RNR_lsu_N"/>
</dbReference>
<feature type="compositionally biased region" description="Basic and acidic residues" evidence="10">
    <location>
        <begin position="785"/>
        <end position="798"/>
    </location>
</feature>
<dbReference type="Pfam" id="PF02867">
    <property type="entry name" value="Ribonuc_red_lgC"/>
    <property type="match status" value="1"/>
</dbReference>
<dbReference type="EMBL" id="JAYRBN010000008">
    <property type="protein sequence ID" value="KAL2750725.1"/>
    <property type="molecule type" value="Genomic_DNA"/>
</dbReference>
<comment type="catalytic activity">
    <reaction evidence="9">
        <text>a 2'-deoxyribonucleoside 5'-diphosphate + [thioredoxin]-disulfide + H2O = a ribonucleoside 5'-diphosphate + [thioredoxin]-dithiol</text>
        <dbReference type="Rhea" id="RHEA:23252"/>
        <dbReference type="Rhea" id="RHEA-COMP:10698"/>
        <dbReference type="Rhea" id="RHEA-COMP:10700"/>
        <dbReference type="ChEBI" id="CHEBI:15377"/>
        <dbReference type="ChEBI" id="CHEBI:29950"/>
        <dbReference type="ChEBI" id="CHEBI:50058"/>
        <dbReference type="ChEBI" id="CHEBI:57930"/>
        <dbReference type="ChEBI" id="CHEBI:73316"/>
        <dbReference type="EC" id="1.17.4.1"/>
    </reaction>
</comment>
<dbReference type="PANTHER" id="PTHR11573:SF6">
    <property type="entry name" value="RIBONUCLEOSIDE-DIPHOSPHATE REDUCTASE LARGE SUBUNIT"/>
    <property type="match status" value="1"/>
</dbReference>
<gene>
    <name evidence="12" type="ORF">V1477_000828</name>
</gene>
<dbReference type="Pfam" id="PF00317">
    <property type="entry name" value="Ribonuc_red_lgN"/>
    <property type="match status" value="1"/>
</dbReference>
<dbReference type="InterPro" id="IPR005144">
    <property type="entry name" value="ATP-cone_dom"/>
</dbReference>
<dbReference type="InterPro" id="IPR039718">
    <property type="entry name" value="Rrm1"/>
</dbReference>
<dbReference type="Proteomes" id="UP001607303">
    <property type="component" value="Unassembled WGS sequence"/>
</dbReference>
<dbReference type="PANTHER" id="PTHR11573">
    <property type="entry name" value="RIBONUCLEOSIDE-DIPHOSPHATE REDUCTASE LARGE CHAIN"/>
    <property type="match status" value="1"/>
</dbReference>
<evidence type="ECO:0000256" key="9">
    <source>
        <dbReference type="RuleBase" id="RU003410"/>
    </source>
</evidence>
<evidence type="ECO:0000256" key="7">
    <source>
        <dbReference type="ARBA" id="ARBA00024942"/>
    </source>
</evidence>
<proteinExistence type="inferred from homology"/>
<dbReference type="InterPro" id="IPR013346">
    <property type="entry name" value="NrdE_NrdA_C"/>
</dbReference>
<evidence type="ECO:0000256" key="6">
    <source>
        <dbReference type="ARBA" id="ARBA00023116"/>
    </source>
</evidence>
<dbReference type="PRINTS" id="PR01183">
    <property type="entry name" value="RIBORDTASEM1"/>
</dbReference>
<evidence type="ECO:0000256" key="2">
    <source>
        <dbReference type="ARBA" id="ARBA00022533"/>
    </source>
</evidence>
<sequence length="822" mass="93514">MIGSTKLHVIKRGGRIEDVHFDKITSRIKKLCFGLDMEYVDPYTVTIQVINGLYAGISTVELDNLVAETAATMSIKHPDYASLAARVAVSNLHKETKKNFSEVISDLYHAKNKRTGKSLSLISEKYFDIIQRNAEKLNHSIIHDRDYSYNYVGFKTLEKNYLLKIDGKIVERPQCMLMRVAVGIHGEDIDKVIETYNFLSEHYFIHASPTLFTACTGKQQMSSCFSLTMASDSIEGICDTLTRCALISKSGGGIGLNVHCIRASGTRIIGTLGVSNGLVPMLKVYNNTAEYVYQGGNKRPGAFTIYVEPWHSDIFEFLSLKKNTGKEENRAKDISYALWIPDLFMKRVLDDDTWSLMCPRQSSGLAEVWGEEFENLYTKYEKEGHYNRKIKARELWSAILLSQEETGGPYMLYKDHCNRKSNQQNVGTIQNSNLCTEIVQYSSSDEAAVCNLASIAVNMFVNTNEKRFDFEKLKEITKVVARNLDTIIDINQYPIPQAKISNLRHRPIGIGIQGLADAFILMRFPFESEEAQKLNIQIFETLYYGALEASCELAEKKGTYETYEGSPVSKGILQYDMWNATPTDLWDWNKLKEKIAKFGIRNSLLIALMPTSSTAQILGNNESIEPYKSNIYLKRVSSEEYQVVNPHLLRELTKLKLWNEQMKNEITANNGSVQASCIFLLAFYIFYYSNIERIPTNIKLLYKTVWEIPQRIILKMAADRGPFIDQSQSLNVHMTKVTLDKLTSMHFYGWRMGLKTGMYCLRTESETNGLKPVNKTKLRQLVNAKEQDKETQTEKENDNDNETDSKFMCSLKNGDACFSCGS</sequence>
<keyword evidence="4 8" id="KW-0067">ATP-binding</keyword>
<keyword evidence="6 9" id="KW-0215">Deoxyribonucleotide synthesis</keyword>
<dbReference type="PROSITE" id="PS51161">
    <property type="entry name" value="ATP_CONE"/>
    <property type="match status" value="1"/>
</dbReference>
<keyword evidence="5 9" id="KW-0560">Oxidoreductase</keyword>
<name>A0ABD2D028_VESMC</name>
<dbReference type="GO" id="GO:0004748">
    <property type="term" value="F:ribonucleoside-diphosphate reductase activity, thioredoxin disulfide as acceptor"/>
    <property type="evidence" value="ECO:0007669"/>
    <property type="project" value="UniProtKB-EC"/>
</dbReference>
<dbReference type="GO" id="GO:0005524">
    <property type="term" value="F:ATP binding"/>
    <property type="evidence" value="ECO:0007669"/>
    <property type="project" value="UniProtKB-UniRule"/>
</dbReference>
<dbReference type="SUPFAM" id="SSF51998">
    <property type="entry name" value="PFL-like glycyl radical enzymes"/>
    <property type="match status" value="1"/>
</dbReference>
<keyword evidence="2" id="KW-0021">Allosteric enzyme</keyword>
<evidence type="ECO:0000313" key="12">
    <source>
        <dbReference type="EMBL" id="KAL2750725.1"/>
    </source>
</evidence>
<dbReference type="CDD" id="cd01679">
    <property type="entry name" value="RNR_I"/>
    <property type="match status" value="1"/>
</dbReference>
<evidence type="ECO:0000259" key="11">
    <source>
        <dbReference type="PROSITE" id="PS51161"/>
    </source>
</evidence>
<comment type="function">
    <text evidence="7 9">Provides the precursors necessary for DNA synthesis. Catalyzes the biosynthesis of deoxyribonucleotides from the corresponding ribonucleotides.</text>
</comment>
<keyword evidence="13" id="KW-1185">Reference proteome</keyword>
<dbReference type="Gene3D" id="3.20.70.20">
    <property type="match status" value="1"/>
</dbReference>
<dbReference type="InterPro" id="IPR008926">
    <property type="entry name" value="RNR_R1-su_N"/>
</dbReference>
<organism evidence="12 13">
    <name type="scientific">Vespula maculifrons</name>
    <name type="common">Eastern yellow jacket</name>
    <name type="synonym">Wasp</name>
    <dbReference type="NCBI Taxonomy" id="7453"/>
    <lineage>
        <taxon>Eukaryota</taxon>
        <taxon>Metazoa</taxon>
        <taxon>Ecdysozoa</taxon>
        <taxon>Arthropoda</taxon>
        <taxon>Hexapoda</taxon>
        <taxon>Insecta</taxon>
        <taxon>Pterygota</taxon>
        <taxon>Neoptera</taxon>
        <taxon>Endopterygota</taxon>
        <taxon>Hymenoptera</taxon>
        <taxon>Apocrita</taxon>
        <taxon>Aculeata</taxon>
        <taxon>Vespoidea</taxon>
        <taxon>Vespidae</taxon>
        <taxon>Vespinae</taxon>
        <taxon>Vespula</taxon>
    </lineage>
</organism>
<evidence type="ECO:0000256" key="3">
    <source>
        <dbReference type="ARBA" id="ARBA00022741"/>
    </source>
</evidence>
<evidence type="ECO:0000256" key="5">
    <source>
        <dbReference type="ARBA" id="ARBA00023002"/>
    </source>
</evidence>
<dbReference type="EC" id="1.17.4.1" evidence="9"/>
<feature type="region of interest" description="Disordered" evidence="10">
    <location>
        <begin position="781"/>
        <end position="805"/>
    </location>
</feature>
<comment type="similarity">
    <text evidence="1 9">Belongs to the ribonucleoside diphosphate reductase large chain family.</text>
</comment>
<accession>A0ABD2D028</accession>
<comment type="caution">
    <text evidence="12">The sequence shown here is derived from an EMBL/GenBank/DDBJ whole genome shotgun (WGS) entry which is preliminary data.</text>
</comment>
<dbReference type="NCBIfam" id="TIGR02506">
    <property type="entry name" value="NrdE_NrdA"/>
    <property type="match status" value="1"/>
</dbReference>
<evidence type="ECO:0000256" key="4">
    <source>
        <dbReference type="ARBA" id="ARBA00022840"/>
    </source>
</evidence>
<dbReference type="SUPFAM" id="SSF48168">
    <property type="entry name" value="R1 subunit of ribonucleotide reductase, N-terminal domain"/>
    <property type="match status" value="1"/>
</dbReference>
<dbReference type="Pfam" id="PF03477">
    <property type="entry name" value="ATP-cone"/>
    <property type="match status" value="1"/>
</dbReference>
<evidence type="ECO:0000313" key="13">
    <source>
        <dbReference type="Proteomes" id="UP001607303"/>
    </source>
</evidence>
<dbReference type="GO" id="GO:0009263">
    <property type="term" value="P:deoxyribonucleotide biosynthetic process"/>
    <property type="evidence" value="ECO:0007669"/>
    <property type="project" value="UniProtKB-KW"/>
</dbReference>
<evidence type="ECO:0000256" key="8">
    <source>
        <dbReference type="PROSITE-ProRule" id="PRU00492"/>
    </source>
</evidence>
<protein>
    <recommendedName>
        <fullName evidence="9">Ribonucleoside-diphosphate reductase</fullName>
        <ecNumber evidence="9">1.17.4.1</ecNumber>
    </recommendedName>
</protein>
<evidence type="ECO:0000256" key="10">
    <source>
        <dbReference type="SAM" id="MobiDB-lite"/>
    </source>
</evidence>
<dbReference type="PROSITE" id="PS00089">
    <property type="entry name" value="RIBORED_LARGE"/>
    <property type="match status" value="1"/>
</dbReference>
<dbReference type="InterPro" id="IPR000788">
    <property type="entry name" value="RNR_lg_C"/>
</dbReference>
<evidence type="ECO:0000256" key="1">
    <source>
        <dbReference type="ARBA" id="ARBA00010406"/>
    </source>
</evidence>